<reference evidence="2 3" key="1">
    <citation type="submission" date="2016-10" db="EMBL/GenBank/DDBJ databases">
        <authorList>
            <person name="de Groot N.N."/>
        </authorList>
    </citation>
    <scope>NUCLEOTIDE SEQUENCE [LARGE SCALE GENOMIC DNA]</scope>
    <source>
        <strain evidence="2 3">LMG 27731</strain>
    </source>
</reference>
<proteinExistence type="predicted"/>
<organism evidence="2 3">
    <name type="scientific">Paraburkholderia aspalathi</name>
    <dbReference type="NCBI Taxonomy" id="1324617"/>
    <lineage>
        <taxon>Bacteria</taxon>
        <taxon>Pseudomonadati</taxon>
        <taxon>Pseudomonadota</taxon>
        <taxon>Betaproteobacteria</taxon>
        <taxon>Burkholderiales</taxon>
        <taxon>Burkholderiaceae</taxon>
        <taxon>Paraburkholderia</taxon>
    </lineage>
</organism>
<gene>
    <name evidence="1" type="ORF">R69658_00078</name>
    <name evidence="2" type="ORF">SAMN05192563_1005351</name>
</gene>
<reference evidence="1 4" key="2">
    <citation type="submission" date="2021-02" db="EMBL/GenBank/DDBJ databases">
        <authorList>
            <person name="Vanwijnsberghe S."/>
        </authorList>
    </citation>
    <scope>NUCLEOTIDE SEQUENCE [LARGE SCALE GENOMIC DNA]</scope>
    <source>
        <strain evidence="1 4">R-69658</strain>
    </source>
</reference>
<dbReference type="Proteomes" id="UP000198844">
    <property type="component" value="Unassembled WGS sequence"/>
</dbReference>
<protein>
    <submittedName>
        <fullName evidence="2">Uncharacterized protein</fullName>
    </submittedName>
</protein>
<accession>A0A1I7C1F8</accession>
<dbReference type="EMBL" id="FPBH01000005">
    <property type="protein sequence ID" value="SFT93256.1"/>
    <property type="molecule type" value="Genomic_DNA"/>
</dbReference>
<evidence type="ECO:0000313" key="3">
    <source>
        <dbReference type="Proteomes" id="UP000198844"/>
    </source>
</evidence>
<evidence type="ECO:0000313" key="1">
    <source>
        <dbReference type="EMBL" id="CAE6691885.1"/>
    </source>
</evidence>
<sequence>MSVGHGAELRRRCHWAYRASHGAMLWLRTTPIRLPYSR</sequence>
<dbReference type="Proteomes" id="UP000674425">
    <property type="component" value="Unassembled WGS sequence"/>
</dbReference>
<dbReference type="EMBL" id="CAJNAU010000001">
    <property type="protein sequence ID" value="CAE6691885.1"/>
    <property type="molecule type" value="Genomic_DNA"/>
</dbReference>
<keyword evidence="4" id="KW-1185">Reference proteome</keyword>
<evidence type="ECO:0000313" key="4">
    <source>
        <dbReference type="Proteomes" id="UP000674425"/>
    </source>
</evidence>
<name>A0A1I7C1F8_9BURK</name>
<dbReference type="AlphaFoldDB" id="A0A1I7C1F8"/>
<evidence type="ECO:0000313" key="2">
    <source>
        <dbReference type="EMBL" id="SFT93256.1"/>
    </source>
</evidence>